<feature type="domain" description="Zn(2)-C6 fungal-type" evidence="7">
    <location>
        <begin position="12"/>
        <end position="42"/>
    </location>
</feature>
<accession>A0A6A6QVX2</accession>
<dbReference type="OrthoDB" id="4356994at2759"/>
<evidence type="ECO:0000256" key="3">
    <source>
        <dbReference type="ARBA" id="ARBA00023125"/>
    </source>
</evidence>
<evidence type="ECO:0000313" key="9">
    <source>
        <dbReference type="Proteomes" id="UP000799750"/>
    </source>
</evidence>
<feature type="compositionally biased region" description="Basic and acidic residues" evidence="6">
    <location>
        <begin position="56"/>
        <end position="71"/>
    </location>
</feature>
<evidence type="ECO:0000313" key="8">
    <source>
        <dbReference type="EMBL" id="KAF2496329.1"/>
    </source>
</evidence>
<proteinExistence type="predicted"/>
<organism evidence="8 9">
    <name type="scientific">Lophium mytilinum</name>
    <dbReference type="NCBI Taxonomy" id="390894"/>
    <lineage>
        <taxon>Eukaryota</taxon>
        <taxon>Fungi</taxon>
        <taxon>Dikarya</taxon>
        <taxon>Ascomycota</taxon>
        <taxon>Pezizomycotina</taxon>
        <taxon>Dothideomycetes</taxon>
        <taxon>Pleosporomycetidae</taxon>
        <taxon>Mytilinidiales</taxon>
        <taxon>Mytilinidiaceae</taxon>
        <taxon>Lophium</taxon>
    </lineage>
</organism>
<evidence type="ECO:0000256" key="5">
    <source>
        <dbReference type="ARBA" id="ARBA00023242"/>
    </source>
</evidence>
<dbReference type="Pfam" id="PF00172">
    <property type="entry name" value="Zn_clus"/>
    <property type="match status" value="1"/>
</dbReference>
<comment type="subcellular location">
    <subcellularLocation>
        <location evidence="1">Nucleus</location>
    </subcellularLocation>
</comment>
<protein>
    <recommendedName>
        <fullName evidence="7">Zn(2)-C6 fungal-type domain-containing protein</fullName>
    </recommendedName>
</protein>
<feature type="region of interest" description="Disordered" evidence="6">
    <location>
        <begin position="45"/>
        <end position="92"/>
    </location>
</feature>
<dbReference type="EMBL" id="MU004188">
    <property type="protein sequence ID" value="KAF2496329.1"/>
    <property type="molecule type" value="Genomic_DNA"/>
</dbReference>
<dbReference type="Gene3D" id="4.10.240.10">
    <property type="entry name" value="Zn(2)-C6 fungal-type DNA-binding domain"/>
    <property type="match status" value="1"/>
</dbReference>
<evidence type="ECO:0000259" key="7">
    <source>
        <dbReference type="PROSITE" id="PS50048"/>
    </source>
</evidence>
<dbReference type="InterPro" id="IPR001138">
    <property type="entry name" value="Zn2Cys6_DnaBD"/>
</dbReference>
<reference evidence="8" key="1">
    <citation type="journal article" date="2020" name="Stud. Mycol.">
        <title>101 Dothideomycetes genomes: a test case for predicting lifestyles and emergence of pathogens.</title>
        <authorList>
            <person name="Haridas S."/>
            <person name="Albert R."/>
            <person name="Binder M."/>
            <person name="Bloem J."/>
            <person name="Labutti K."/>
            <person name="Salamov A."/>
            <person name="Andreopoulos B."/>
            <person name="Baker S."/>
            <person name="Barry K."/>
            <person name="Bills G."/>
            <person name="Bluhm B."/>
            <person name="Cannon C."/>
            <person name="Castanera R."/>
            <person name="Culley D."/>
            <person name="Daum C."/>
            <person name="Ezra D."/>
            <person name="Gonzalez J."/>
            <person name="Henrissat B."/>
            <person name="Kuo A."/>
            <person name="Liang C."/>
            <person name="Lipzen A."/>
            <person name="Lutzoni F."/>
            <person name="Magnuson J."/>
            <person name="Mondo S."/>
            <person name="Nolan M."/>
            <person name="Ohm R."/>
            <person name="Pangilinan J."/>
            <person name="Park H.-J."/>
            <person name="Ramirez L."/>
            <person name="Alfaro M."/>
            <person name="Sun H."/>
            <person name="Tritt A."/>
            <person name="Yoshinaga Y."/>
            <person name="Zwiers L.-H."/>
            <person name="Turgeon B."/>
            <person name="Goodwin S."/>
            <person name="Spatafora J."/>
            <person name="Crous P."/>
            <person name="Grigoriev I."/>
        </authorList>
    </citation>
    <scope>NUCLEOTIDE SEQUENCE</scope>
    <source>
        <strain evidence="8">CBS 269.34</strain>
    </source>
</reference>
<keyword evidence="5" id="KW-0539">Nucleus</keyword>
<sequence>MVDPTNGKRHAACDECRTRKLKCSGGIPRCSRCLKESIQCEYSLQKSMGRPRKRRRDESRDRPPARIEGDGSRSGSSATTMLPDSDSSVGLSSGGIDGTMTDWFGEPPHVHSVPSTTLEWPALDTMLELDGAASVLPGQFPKLSCSCLSTMYLTLSSLQSMPSFSFPAVIPPLRSALASTLQILHCTDCPRETFSGIQNVITLTSLLTAIAERYHRVLKAIDEEAEQLEKSGRKKDFRVGDMSVDTLHLHTGEVDCPMGFHVELGAEEWKKLAKKVVKTEVLGKGSSPTPLIEVVEQMQKRQTEWHSEMHRMDPEREKMFGSCKDVNRNEDATCLRMVRQVRMMIDSMNWA</sequence>
<evidence type="ECO:0000256" key="2">
    <source>
        <dbReference type="ARBA" id="ARBA00023015"/>
    </source>
</evidence>
<evidence type="ECO:0000256" key="1">
    <source>
        <dbReference type="ARBA" id="ARBA00004123"/>
    </source>
</evidence>
<dbReference type="InterPro" id="IPR036864">
    <property type="entry name" value="Zn2-C6_fun-type_DNA-bd_sf"/>
</dbReference>
<feature type="compositionally biased region" description="Polar residues" evidence="6">
    <location>
        <begin position="73"/>
        <end position="82"/>
    </location>
</feature>
<dbReference type="GO" id="GO:0005634">
    <property type="term" value="C:nucleus"/>
    <property type="evidence" value="ECO:0007669"/>
    <property type="project" value="UniProtKB-SubCell"/>
</dbReference>
<name>A0A6A6QVX2_9PEZI</name>
<keyword evidence="9" id="KW-1185">Reference proteome</keyword>
<dbReference type="AlphaFoldDB" id="A0A6A6QVX2"/>
<dbReference type="CDD" id="cd00067">
    <property type="entry name" value="GAL4"/>
    <property type="match status" value="1"/>
</dbReference>
<keyword evidence="4" id="KW-0804">Transcription</keyword>
<dbReference type="SMART" id="SM00066">
    <property type="entry name" value="GAL4"/>
    <property type="match status" value="1"/>
</dbReference>
<evidence type="ECO:0000256" key="4">
    <source>
        <dbReference type="ARBA" id="ARBA00023163"/>
    </source>
</evidence>
<keyword evidence="3" id="KW-0238">DNA-binding</keyword>
<dbReference type="GO" id="GO:0045944">
    <property type="term" value="P:positive regulation of transcription by RNA polymerase II"/>
    <property type="evidence" value="ECO:0007669"/>
    <property type="project" value="TreeGrafter"/>
</dbReference>
<evidence type="ECO:0000256" key="6">
    <source>
        <dbReference type="SAM" id="MobiDB-lite"/>
    </source>
</evidence>
<dbReference type="PROSITE" id="PS00463">
    <property type="entry name" value="ZN2_CY6_FUNGAL_1"/>
    <property type="match status" value="1"/>
</dbReference>
<dbReference type="InterPro" id="IPR051711">
    <property type="entry name" value="Stress_Response_Reg"/>
</dbReference>
<dbReference type="Proteomes" id="UP000799750">
    <property type="component" value="Unassembled WGS sequence"/>
</dbReference>
<keyword evidence="2" id="KW-0805">Transcription regulation</keyword>
<dbReference type="SUPFAM" id="SSF57701">
    <property type="entry name" value="Zn2/Cys6 DNA-binding domain"/>
    <property type="match status" value="1"/>
</dbReference>
<dbReference type="GO" id="GO:0000981">
    <property type="term" value="F:DNA-binding transcription factor activity, RNA polymerase II-specific"/>
    <property type="evidence" value="ECO:0007669"/>
    <property type="project" value="InterPro"/>
</dbReference>
<dbReference type="PANTHER" id="PTHR47540:SF4">
    <property type="entry name" value="TRANSCRIPTION FACTOR RGLT"/>
    <property type="match status" value="1"/>
</dbReference>
<gene>
    <name evidence="8" type="ORF">BU16DRAFT_509289</name>
</gene>
<dbReference type="PROSITE" id="PS50048">
    <property type="entry name" value="ZN2_CY6_FUNGAL_2"/>
    <property type="match status" value="1"/>
</dbReference>
<dbReference type="GO" id="GO:0008270">
    <property type="term" value="F:zinc ion binding"/>
    <property type="evidence" value="ECO:0007669"/>
    <property type="project" value="InterPro"/>
</dbReference>
<dbReference type="PANTHER" id="PTHR47540">
    <property type="entry name" value="THIAMINE REPRESSIBLE GENES REGULATORY PROTEIN THI5"/>
    <property type="match status" value="1"/>
</dbReference>
<dbReference type="GO" id="GO:0043565">
    <property type="term" value="F:sequence-specific DNA binding"/>
    <property type="evidence" value="ECO:0007669"/>
    <property type="project" value="TreeGrafter"/>
</dbReference>